<dbReference type="PROSITE" id="PS51704">
    <property type="entry name" value="GP_PDE"/>
    <property type="match status" value="1"/>
</dbReference>
<dbReference type="RefSeq" id="WP_082784611.1">
    <property type="nucleotide sequence ID" value="NZ_JAKRCZ010000003.1"/>
</dbReference>
<accession>A0A150HA46</accession>
<evidence type="ECO:0000313" key="2">
    <source>
        <dbReference type="EMBL" id="KXZ58560.1"/>
    </source>
</evidence>
<dbReference type="EMBL" id="LQQC01000010">
    <property type="protein sequence ID" value="KXZ58560.1"/>
    <property type="molecule type" value="Genomic_DNA"/>
</dbReference>
<evidence type="ECO:0000313" key="3">
    <source>
        <dbReference type="EMBL" id="PKY70913.1"/>
    </source>
</evidence>
<dbReference type="EMBL" id="PKGO01000002">
    <property type="protein sequence ID" value="PKY70913.1"/>
    <property type="molecule type" value="Genomic_DNA"/>
</dbReference>
<name>A0A150HA46_9MICO</name>
<dbReference type="GO" id="GO:0008889">
    <property type="term" value="F:glycerophosphodiester phosphodiesterase activity"/>
    <property type="evidence" value="ECO:0007669"/>
    <property type="project" value="UniProtKB-EC"/>
</dbReference>
<dbReference type="PANTHER" id="PTHR46211">
    <property type="entry name" value="GLYCEROPHOSPHORYL DIESTER PHOSPHODIESTERASE"/>
    <property type="match status" value="1"/>
</dbReference>
<dbReference type="Proteomes" id="UP000243589">
    <property type="component" value="Unassembled WGS sequence"/>
</dbReference>
<dbReference type="EC" id="3.1.4.46" evidence="2"/>
<gene>
    <name evidence="2" type="primary">ugpQ</name>
    <name evidence="2" type="ORF">Bravens_01610</name>
    <name evidence="3" type="ORF">CYJ40_02320</name>
</gene>
<evidence type="ECO:0000313" key="4">
    <source>
        <dbReference type="Proteomes" id="UP000242755"/>
    </source>
</evidence>
<feature type="domain" description="GP-PDE" evidence="1">
    <location>
        <begin position="21"/>
        <end position="257"/>
    </location>
</feature>
<dbReference type="Proteomes" id="UP000242755">
    <property type="component" value="Unassembled WGS sequence"/>
</dbReference>
<reference evidence="2 5" key="1">
    <citation type="submission" date="2016-01" db="EMBL/GenBank/DDBJ databases">
        <title>Use of Whole Genome Sequencing to ascertain that Brevibacterium massiliense (Roux, Raoult 2009) is a later heterotypic synonym of Brevibacterium ravenspurgense (Mages 2008).</title>
        <authorList>
            <person name="Bernier A.-M."/>
            <person name="Burdz T."/>
            <person name="Huynh C."/>
            <person name="Pachecho A.L."/>
            <person name="Wiebe D."/>
            <person name="Bonner C."/>
            <person name="Bernard K."/>
        </authorList>
    </citation>
    <scope>NUCLEOTIDE SEQUENCE [LARGE SCALE GENOMIC DNA]</scope>
    <source>
        <strain evidence="2 5">CCUG56047</strain>
    </source>
</reference>
<evidence type="ECO:0000259" key="1">
    <source>
        <dbReference type="PROSITE" id="PS51704"/>
    </source>
</evidence>
<dbReference type="PATRIC" id="fig|479117.4.peg.1596"/>
<protein>
    <submittedName>
        <fullName evidence="3">Glycerophosphodiester phosphodiesterase</fullName>
    </submittedName>
    <submittedName>
        <fullName evidence="2">Glycerophosphoryl diester phosphodiesterase</fullName>
        <ecNumber evidence="2">3.1.4.46</ecNumber>
    </submittedName>
</protein>
<dbReference type="InterPro" id="IPR017946">
    <property type="entry name" value="PLC-like_Pdiesterase_TIM-brl"/>
</dbReference>
<dbReference type="Gene3D" id="3.20.20.190">
    <property type="entry name" value="Phosphatidylinositol (PI) phosphodiesterase"/>
    <property type="match status" value="1"/>
</dbReference>
<comment type="caution">
    <text evidence="2">The sequence shown here is derived from an EMBL/GenBank/DDBJ whole genome shotgun (WGS) entry which is preliminary data.</text>
</comment>
<organism evidence="2 5">
    <name type="scientific">Brevibacterium ravenspurgense</name>
    <dbReference type="NCBI Taxonomy" id="479117"/>
    <lineage>
        <taxon>Bacteria</taxon>
        <taxon>Bacillati</taxon>
        <taxon>Actinomycetota</taxon>
        <taxon>Actinomycetes</taxon>
        <taxon>Micrococcales</taxon>
        <taxon>Brevibacteriaceae</taxon>
        <taxon>Brevibacterium</taxon>
    </lineage>
</organism>
<evidence type="ECO:0000313" key="5">
    <source>
        <dbReference type="Proteomes" id="UP000243589"/>
    </source>
</evidence>
<keyword evidence="5" id="KW-1185">Reference proteome</keyword>
<dbReference type="Pfam" id="PF03009">
    <property type="entry name" value="GDPD"/>
    <property type="match status" value="1"/>
</dbReference>
<proteinExistence type="predicted"/>
<dbReference type="GO" id="GO:0006629">
    <property type="term" value="P:lipid metabolic process"/>
    <property type="evidence" value="ECO:0007669"/>
    <property type="project" value="InterPro"/>
</dbReference>
<sequence>MFTQFLRDRGIDRVPGRGGKPWAIAHRGYSGAVPENTMAAIDAARALEADFIEIDVHLSADGTPLVLHDPTLNRTTDASGAVANLSDEQISLADAGSWLGPGFAGQRIPHLDAVLYSMSFRGGWLLLELKGDWEAGGVAAVVDLITQHGMADRVVLQSFSQHTLHNCQAIAGHIPRILLRVVPKEGDVELVQRLEGIGYAPSFRGFKSRRELVEEIRELDLCVNVHTVDAPEGWDALLSAGVSGIITNQLGRLQGYLTAKFDV</sequence>
<dbReference type="SUPFAM" id="SSF51695">
    <property type="entry name" value="PLC-like phosphodiesterases"/>
    <property type="match status" value="1"/>
</dbReference>
<keyword evidence="2" id="KW-0378">Hydrolase</keyword>
<dbReference type="InterPro" id="IPR030395">
    <property type="entry name" value="GP_PDE_dom"/>
</dbReference>
<dbReference type="AlphaFoldDB" id="A0A150HA46"/>
<dbReference type="STRING" id="1176165.GCA_001584405_00252"/>
<reference evidence="3 4" key="2">
    <citation type="submission" date="2017-12" db="EMBL/GenBank/DDBJ databases">
        <title>Phylogenetic diversity of female urinary microbiome.</title>
        <authorList>
            <person name="Thomas-White K."/>
            <person name="Wolfe A.J."/>
        </authorList>
    </citation>
    <scope>NUCLEOTIDE SEQUENCE [LARGE SCALE GENOMIC DNA]</scope>
    <source>
        <strain evidence="3 4">UMB0426</strain>
    </source>
</reference>
<dbReference type="PANTHER" id="PTHR46211:SF14">
    <property type="entry name" value="GLYCEROPHOSPHODIESTER PHOSPHODIESTERASE"/>
    <property type="match status" value="1"/>
</dbReference>